<dbReference type="Pfam" id="PF18738">
    <property type="entry name" value="HEPN_DZIP3"/>
    <property type="match status" value="1"/>
</dbReference>
<dbReference type="SMART" id="SM00028">
    <property type="entry name" value="TPR"/>
    <property type="match status" value="5"/>
</dbReference>
<evidence type="ECO:0000313" key="4">
    <source>
        <dbReference type="Proteomes" id="UP000594262"/>
    </source>
</evidence>
<dbReference type="PANTHER" id="PTHR46082:SF6">
    <property type="entry name" value="AAA+ ATPASE DOMAIN-CONTAINING PROTEIN-RELATED"/>
    <property type="match status" value="1"/>
</dbReference>
<dbReference type="Gene3D" id="1.25.40.10">
    <property type="entry name" value="Tetratricopeptide repeat domain"/>
    <property type="match status" value="2"/>
</dbReference>
<dbReference type="AlphaFoldDB" id="A0A7M5V2D6"/>
<dbReference type="Gene3D" id="3.40.50.300">
    <property type="entry name" value="P-loop containing nucleotide triphosphate hydrolases"/>
    <property type="match status" value="1"/>
</dbReference>
<name>A0A7M5V2D6_9CNID</name>
<organism evidence="3 4">
    <name type="scientific">Clytia hemisphaerica</name>
    <dbReference type="NCBI Taxonomy" id="252671"/>
    <lineage>
        <taxon>Eukaryota</taxon>
        <taxon>Metazoa</taxon>
        <taxon>Cnidaria</taxon>
        <taxon>Hydrozoa</taxon>
        <taxon>Hydroidolina</taxon>
        <taxon>Leptothecata</taxon>
        <taxon>Obeliida</taxon>
        <taxon>Clytiidae</taxon>
        <taxon>Clytia</taxon>
    </lineage>
</organism>
<dbReference type="InterPro" id="IPR041249">
    <property type="entry name" value="HEPN_DZIP3"/>
</dbReference>
<proteinExistence type="predicted"/>
<reference evidence="3" key="1">
    <citation type="submission" date="2021-01" db="UniProtKB">
        <authorList>
            <consortium name="EnsemblMetazoa"/>
        </authorList>
    </citation>
    <scope>IDENTIFICATION</scope>
</reference>
<dbReference type="Proteomes" id="UP000594262">
    <property type="component" value="Unplaced"/>
</dbReference>
<evidence type="ECO:0000259" key="1">
    <source>
        <dbReference type="Pfam" id="PF00931"/>
    </source>
</evidence>
<dbReference type="GO" id="GO:0043531">
    <property type="term" value="F:ADP binding"/>
    <property type="evidence" value="ECO:0007669"/>
    <property type="project" value="InterPro"/>
</dbReference>
<dbReference type="InterPro" id="IPR019734">
    <property type="entry name" value="TPR_rpt"/>
</dbReference>
<dbReference type="OrthoDB" id="5987069at2759"/>
<sequence length="885" mass="102143">MASAATGITQSVAQAAPTTAPLKSIRTGENRKNARKMRVLIDKCEVVKRDLFHEVFPRDPKLLYQEFKKRKAQLKQMRSQNKISAQWYFKLLPQNTDETYSDTFDSTLLDFLIINFCPNVDQPLTGWQKRPNNTDIKRGAHCKRMSIGRNIGQHSTMYMENKFYQEAYQFIVPSLIALGVPQQEINDLLSPLRYGFTKAVASFTGREDILKQIDQLIKQNNTKAYHVVLHAAAGTGKSEIVRRYVEVYGKHFNENVIWLKSESQDSLNKAFIKLAEHFNLEIRDQHQKIKSMPSIIASVYGYLDDIEPLFVFDDAWEFNVIKNFLPPYNKYTALITSQKKDFPTPDFEKIAVESLTVVESKTLLTEQCRANLTNQQIKDIVDLIQGHPLGLQQVISALNNTTMTSEEFIGLLKSETANVLQKPISKTHHGVSTIAAIEINLKRLSEQDEDSKLAIEILNRMCYLRSEEISINVVRILDAGESSKIDLDSALHQLESASIINKRNTDNGIIVTIHSLIQATVLTLSKTNEIGYLIKCLKAFFKEIDEEQKARSIHHVDFAKEYFNHFFEILTTEVDDERFYEEMIDYGGEIRDIARVKQKSEAALTIIDRIITKCEFSNDFPCFHIKHLQALILKDLQRFRDAINTLEETLSSIKVDTINMHHFLVVKNNLATFYQLIGNHKKSLEMHEEVFKKQSELYGEYDESTLITLSNLMNDYSNMGDHEKAISLGEKVIQSNNQVFGENDETTLKIKCNLANKYSKIKNYLKAIALYTDVMNREIHTLGKNHEETLKTKCLLAECYRMQKDYIKAIELYTDVMNRRIHTLGDNHDKTLHTKYMLAECYRKQNDYIKAIELFTDVMNRRIHTLGDNHDKTLDTKYRLAHCYK</sequence>
<dbReference type="SUPFAM" id="SSF52540">
    <property type="entry name" value="P-loop containing nucleoside triphosphate hydrolases"/>
    <property type="match status" value="1"/>
</dbReference>
<accession>A0A7M5V2D6</accession>
<keyword evidence="4" id="KW-1185">Reference proteome</keyword>
<evidence type="ECO:0008006" key="5">
    <source>
        <dbReference type="Google" id="ProtNLM"/>
    </source>
</evidence>
<dbReference type="InterPro" id="IPR002182">
    <property type="entry name" value="NB-ARC"/>
</dbReference>
<feature type="domain" description="NB-ARC" evidence="1">
    <location>
        <begin position="211"/>
        <end position="365"/>
    </location>
</feature>
<dbReference type="InterPro" id="IPR053137">
    <property type="entry name" value="NLR-like"/>
</dbReference>
<dbReference type="PANTHER" id="PTHR46082">
    <property type="entry name" value="ATP/GTP-BINDING PROTEIN-RELATED"/>
    <property type="match status" value="1"/>
</dbReference>
<dbReference type="Pfam" id="PF13424">
    <property type="entry name" value="TPR_12"/>
    <property type="match status" value="2"/>
</dbReference>
<evidence type="ECO:0000313" key="3">
    <source>
        <dbReference type="EnsemblMetazoa" id="CLYHEMP008539.1"/>
    </source>
</evidence>
<dbReference type="InterPro" id="IPR011990">
    <property type="entry name" value="TPR-like_helical_dom_sf"/>
</dbReference>
<dbReference type="SUPFAM" id="SSF48452">
    <property type="entry name" value="TPR-like"/>
    <property type="match status" value="1"/>
</dbReference>
<dbReference type="EnsemblMetazoa" id="CLYHEMT008539.1">
    <property type="protein sequence ID" value="CLYHEMP008539.1"/>
    <property type="gene ID" value="CLYHEMG008539"/>
</dbReference>
<dbReference type="InterPro" id="IPR027417">
    <property type="entry name" value="P-loop_NTPase"/>
</dbReference>
<feature type="domain" description="DZIP3-like HEPN" evidence="2">
    <location>
        <begin position="61"/>
        <end position="189"/>
    </location>
</feature>
<protein>
    <recommendedName>
        <fullName evidence="5">Nephrocystin-3</fullName>
    </recommendedName>
</protein>
<dbReference type="Pfam" id="PF00931">
    <property type="entry name" value="NB-ARC"/>
    <property type="match status" value="1"/>
</dbReference>
<evidence type="ECO:0000259" key="2">
    <source>
        <dbReference type="Pfam" id="PF18738"/>
    </source>
</evidence>